<evidence type="ECO:0000256" key="4">
    <source>
        <dbReference type="ARBA" id="ARBA00023319"/>
    </source>
</evidence>
<dbReference type="GeneTree" id="ENSGT00940000160444"/>
<sequence>MNWCLWIVYFSLFTNNFAEGNGQVESQAVVGRVGESVILGCDLLNAEEARPHLYVIEWVRFGFLLPIFIKFGLYSPRVDPEYVGRVRIQEGASLRIDLLRAEDQGWYECRVLFLDRHSNDDEFQNGTWTHLTVNSAPTFVGTPPALVEVPDGEPLSLTCSAVGSPQPVIVWKRNDVAIESGDKVQVSNGTLRITSVERASTGIYTCHASSKEGSVTHTTRLLVQGPPVIVVPPQNITVNITQDAFLACQAEAYPGNLTYSWFQGSSNVYHLSHLQSRVRVLVDGSLLLQKTNPDDAGKYTCVPSNGLRKPPSASAFLTVLYPAQVTTMPPETLLPMGMQGMIQCPTKANPPLLSISWTKDGHPLELDKFPGWSMAPDGSIVITTGNDDALGLYTCTPYNSYGTAGASAPTHVLLKDPPVFTLRPKEEYFQEVGRELVIPCAAQGDPPPTVTWAKLGTTGRSDAQVDGNSSLVFRPLVKEQHGAWECTVSNQVARISTTTSVYVLGTSPHAVTNVSVLPLLLAANVSWQPGFDGGYFQRFSVWYTPLVKHLNRPHHDWVSLTVPVGAGYLLVENLQPATGYQFSVLSQNKLGSGPFSEIVTSFSLGFPTTEVPPELPTTATHVFLSPPQSLTANETSRGVLLQWEPPLQFSVALTGYALELRQDQGGWEGLDGSIPSTKTQVLVPGLIKDACYEFRLVAFAGIYMSDPSNTVNVSTAGMEVYPSRTQLPELLPQPVLAGVIGGICFLSVAVIFSTMVACIMNRRRAARLQKRRQDPPIVFSPNKKLPPPQNSHSSGSPDSAIKLKLQASPYQSLRRTLLWGEKAGTSLGLTIAGGPRSSSKYMVYESHIGDTMPLERICRGPDGRFVVETDRLPREASLCTLETELFPELLQQDPSPTPPEPSPPAPYLQVYAPPEAEEPVWKRGVPLRPKATGQARREARSSGYRQGRYFSYCSSPTDEAKPLCSINLSPVASSMPLPLSTVEEPRDGMCCEGHCQSTVSTLRNSPGPGGSPVLSRLLSAPALASPKPLGSGSPSSQQRASSSAQSGILQYLSLPFFKEMSVDGDWPPQEEPHELQPLGSTEPTLLREEGPMQSTEGAVCLDYMDTRGTAESPLEQAPSKALLKPPEPQMGPAKAALPGSTVWPGYLGPSSDPLLAKEQAPWGRGPSPTDSSRTELMYTAVSSESNWALSLPGQPLPAELLEAQVPEKHQAPGTLCLQGPPAEKLLRGSLTSQSSGRGSVSFMRPPSLALSLGGTYLSSPLGETAGWQSESESRGSTVEEGRPRKELIVATVSKRRNTSVDENYEWDSEFALESDILDALQLYRSGDPKRPVSTIAVQELERQSAKAPGDGSGSPGNSKSVDALEASGSPQPLASPEARCVALREEFLAYRRRREVAQRRRQRMSSHGYDERFEQATLL</sequence>
<dbReference type="Gene3D" id="2.60.40.10">
    <property type="entry name" value="Immunoglobulins"/>
    <property type="match status" value="7"/>
</dbReference>
<dbReference type="InterPro" id="IPR036116">
    <property type="entry name" value="FN3_sf"/>
</dbReference>
<feature type="region of interest" description="Disordered" evidence="5">
    <location>
        <begin position="1062"/>
        <end position="1094"/>
    </location>
</feature>
<proteinExistence type="predicted"/>
<dbReference type="InterPro" id="IPR007110">
    <property type="entry name" value="Ig-like_dom"/>
</dbReference>
<dbReference type="GO" id="GO:0030425">
    <property type="term" value="C:dendrite"/>
    <property type="evidence" value="ECO:0007669"/>
    <property type="project" value="Ensembl"/>
</dbReference>
<evidence type="ECO:0000256" key="3">
    <source>
        <dbReference type="ARBA" id="ARBA00023157"/>
    </source>
</evidence>
<dbReference type="SUPFAM" id="SSF48726">
    <property type="entry name" value="Immunoglobulin"/>
    <property type="match status" value="5"/>
</dbReference>
<evidence type="ECO:0000313" key="7">
    <source>
        <dbReference type="Ensembl" id="ENSCPBP00000016078.1"/>
    </source>
</evidence>
<dbReference type="CDD" id="cd00063">
    <property type="entry name" value="FN3"/>
    <property type="match status" value="2"/>
</dbReference>
<dbReference type="FunFam" id="2.60.40.10:FF:000321">
    <property type="entry name" value="protein turtle homolog B isoform X2"/>
    <property type="match status" value="1"/>
</dbReference>
<keyword evidence="4" id="KW-0393">Immunoglobulin domain</keyword>
<feature type="region of interest" description="Disordered" evidence="5">
    <location>
        <begin position="1341"/>
        <end position="1377"/>
    </location>
</feature>
<dbReference type="InterPro" id="IPR051170">
    <property type="entry name" value="Neural/epithelial_adhesion"/>
</dbReference>
<organism evidence="7 8">
    <name type="scientific">Chrysemys picta bellii</name>
    <name type="common">Western painted turtle</name>
    <name type="synonym">Emys bellii</name>
    <dbReference type="NCBI Taxonomy" id="8478"/>
    <lineage>
        <taxon>Eukaryota</taxon>
        <taxon>Metazoa</taxon>
        <taxon>Chordata</taxon>
        <taxon>Craniata</taxon>
        <taxon>Vertebrata</taxon>
        <taxon>Euteleostomi</taxon>
        <taxon>Archelosauria</taxon>
        <taxon>Testudinata</taxon>
        <taxon>Testudines</taxon>
        <taxon>Cryptodira</taxon>
        <taxon>Durocryptodira</taxon>
        <taxon>Testudinoidea</taxon>
        <taxon>Emydidae</taxon>
        <taxon>Chrysemys</taxon>
    </lineage>
</organism>
<dbReference type="InterPro" id="IPR036179">
    <property type="entry name" value="Ig-like_dom_sf"/>
</dbReference>
<dbReference type="OMA" id="FVMGPNV"/>
<dbReference type="GO" id="GO:0060077">
    <property type="term" value="C:inhibitory synapse"/>
    <property type="evidence" value="ECO:0007669"/>
    <property type="project" value="Ensembl"/>
</dbReference>
<evidence type="ECO:0000256" key="1">
    <source>
        <dbReference type="ARBA" id="ARBA00022729"/>
    </source>
</evidence>
<dbReference type="Ensembl" id="ENSCPBT00000019023.1">
    <property type="protein sequence ID" value="ENSCPBP00000016078.1"/>
    <property type="gene ID" value="ENSCPBG00000011861.1"/>
</dbReference>
<name>A0A8C3HCS7_CHRPI</name>
<reference evidence="7" key="2">
    <citation type="submission" date="2025-09" db="UniProtKB">
        <authorList>
            <consortium name="Ensembl"/>
        </authorList>
    </citation>
    <scope>IDENTIFICATION</scope>
</reference>
<dbReference type="FunFam" id="2.60.40.10:FF:000323">
    <property type="entry name" value="Immunoglobulin superfamily member 9B"/>
    <property type="match status" value="1"/>
</dbReference>
<dbReference type="GO" id="GO:0016358">
    <property type="term" value="P:dendrite development"/>
    <property type="evidence" value="ECO:0007669"/>
    <property type="project" value="Ensembl"/>
</dbReference>
<dbReference type="InterPro" id="IPR003961">
    <property type="entry name" value="FN3_dom"/>
</dbReference>
<keyword evidence="1 6" id="KW-0732">Signal</keyword>
<dbReference type="PROSITE" id="PS50835">
    <property type="entry name" value="IG_LIKE"/>
    <property type="match status" value="5"/>
</dbReference>
<gene>
    <name evidence="7" type="primary">IGSF9</name>
</gene>
<feature type="compositionally biased region" description="Basic and acidic residues" evidence="5">
    <location>
        <begin position="1271"/>
        <end position="1282"/>
    </location>
</feature>
<dbReference type="OrthoDB" id="6234674at2759"/>
<dbReference type="SMART" id="SM00060">
    <property type="entry name" value="FN3"/>
    <property type="match status" value="2"/>
</dbReference>
<feature type="region of interest" description="Disordered" evidence="5">
    <location>
        <begin position="1263"/>
        <end position="1282"/>
    </location>
</feature>
<dbReference type="Proteomes" id="UP000694380">
    <property type="component" value="Unplaced"/>
</dbReference>
<dbReference type="PROSITE" id="PS50853">
    <property type="entry name" value="FN3"/>
    <property type="match status" value="2"/>
</dbReference>
<keyword evidence="8" id="KW-1185">Reference proteome</keyword>
<dbReference type="SMART" id="SM00408">
    <property type="entry name" value="IGc2"/>
    <property type="match status" value="3"/>
</dbReference>
<feature type="signal peptide" evidence="6">
    <location>
        <begin position="1"/>
        <end position="18"/>
    </location>
</feature>
<dbReference type="GO" id="GO:0050807">
    <property type="term" value="P:regulation of synapse organization"/>
    <property type="evidence" value="ECO:0007669"/>
    <property type="project" value="Ensembl"/>
</dbReference>
<evidence type="ECO:0000313" key="8">
    <source>
        <dbReference type="Proteomes" id="UP000694380"/>
    </source>
</evidence>
<dbReference type="GO" id="GO:0030424">
    <property type="term" value="C:axon"/>
    <property type="evidence" value="ECO:0007669"/>
    <property type="project" value="Ensembl"/>
</dbReference>
<dbReference type="InterPro" id="IPR013098">
    <property type="entry name" value="Ig_I-set"/>
</dbReference>
<keyword evidence="2" id="KW-0677">Repeat</keyword>
<dbReference type="Pfam" id="PF00041">
    <property type="entry name" value="fn3"/>
    <property type="match status" value="2"/>
</dbReference>
<dbReference type="SUPFAM" id="SSF49265">
    <property type="entry name" value="Fibronectin type III"/>
    <property type="match status" value="1"/>
</dbReference>
<dbReference type="GO" id="GO:0007156">
    <property type="term" value="P:homophilic cell adhesion via plasma membrane adhesion molecules"/>
    <property type="evidence" value="ECO:0007669"/>
    <property type="project" value="Ensembl"/>
</dbReference>
<evidence type="ECO:0000256" key="2">
    <source>
        <dbReference type="ARBA" id="ARBA00022737"/>
    </source>
</evidence>
<dbReference type="InterPro" id="IPR013783">
    <property type="entry name" value="Ig-like_fold"/>
</dbReference>
<evidence type="ECO:0000256" key="6">
    <source>
        <dbReference type="SAM" id="SignalP"/>
    </source>
</evidence>
<keyword evidence="3" id="KW-1015">Disulfide bond</keyword>
<dbReference type="Pfam" id="PF07679">
    <property type="entry name" value="I-set"/>
    <property type="match status" value="1"/>
</dbReference>
<accession>A0A8C3HCS7</accession>
<dbReference type="InterPro" id="IPR003599">
    <property type="entry name" value="Ig_sub"/>
</dbReference>
<dbReference type="KEGG" id="cpic:101948276"/>
<dbReference type="PANTHER" id="PTHR12231">
    <property type="entry name" value="CTX-RELATED TYPE I TRANSMEMBRANE PROTEIN"/>
    <property type="match status" value="1"/>
</dbReference>
<feature type="region of interest" description="Disordered" evidence="5">
    <location>
        <begin position="769"/>
        <end position="799"/>
    </location>
</feature>
<dbReference type="PANTHER" id="PTHR12231:SF244">
    <property type="entry name" value="PROTEIN TURTLE HOMOLOG A"/>
    <property type="match status" value="1"/>
</dbReference>
<dbReference type="FunFam" id="2.60.40.10:FF:000245">
    <property type="entry name" value="protein turtle homolog B isoform X2"/>
    <property type="match status" value="1"/>
</dbReference>
<reference evidence="7" key="1">
    <citation type="submission" date="2025-08" db="UniProtKB">
        <authorList>
            <consortium name="Ensembl"/>
        </authorList>
    </citation>
    <scope>IDENTIFICATION</scope>
</reference>
<dbReference type="FunFam" id="2.60.40.10:FF:000389">
    <property type="entry name" value="Immunoglobulin superfamily member 9B"/>
    <property type="match status" value="1"/>
</dbReference>
<evidence type="ECO:0000256" key="5">
    <source>
        <dbReference type="SAM" id="MobiDB-lite"/>
    </source>
</evidence>
<dbReference type="InterPro" id="IPR003598">
    <property type="entry name" value="Ig_sub2"/>
</dbReference>
<dbReference type="GO" id="GO:0098632">
    <property type="term" value="F:cell-cell adhesion mediator activity"/>
    <property type="evidence" value="ECO:0007669"/>
    <property type="project" value="Ensembl"/>
</dbReference>
<dbReference type="Pfam" id="PF13927">
    <property type="entry name" value="Ig_3"/>
    <property type="match status" value="2"/>
</dbReference>
<dbReference type="SMART" id="SM00409">
    <property type="entry name" value="IG"/>
    <property type="match status" value="5"/>
</dbReference>
<dbReference type="CDD" id="cd00096">
    <property type="entry name" value="Ig"/>
    <property type="match status" value="1"/>
</dbReference>
<protein>
    <submittedName>
        <fullName evidence="7">Immunoglobulin superfamily member 9</fullName>
    </submittedName>
</protein>
<feature type="region of interest" description="Disordered" evidence="5">
    <location>
        <begin position="1023"/>
        <end position="1044"/>
    </location>
</feature>
<feature type="chain" id="PRO_5044006111" evidence="6">
    <location>
        <begin position="19"/>
        <end position="1419"/>
    </location>
</feature>